<dbReference type="PANTHER" id="PTHR30363:SF4">
    <property type="entry name" value="GLYCEROL-3-PHOSPHATE REGULON REPRESSOR"/>
    <property type="match status" value="1"/>
</dbReference>
<dbReference type="EMBL" id="CP015093">
    <property type="protein sequence ID" value="APZ54169.1"/>
    <property type="molecule type" value="Genomic_DNA"/>
</dbReference>
<dbReference type="SUPFAM" id="SSF100950">
    <property type="entry name" value="NagB/RpiA/CoA transferase-like"/>
    <property type="match status" value="1"/>
</dbReference>
<dbReference type="Gene3D" id="1.10.10.10">
    <property type="entry name" value="Winged helix-like DNA-binding domain superfamily/Winged helix DNA-binding domain"/>
    <property type="match status" value="1"/>
</dbReference>
<dbReference type="InterPro" id="IPR014036">
    <property type="entry name" value="DeoR-like_C"/>
</dbReference>
<evidence type="ECO:0000313" key="6">
    <source>
        <dbReference type="EMBL" id="APZ54169.1"/>
    </source>
</evidence>
<sequence>MSRKKDRRQKAILDQLSINPTLRVGRLSDLLEVTTETIRRDLEELAAEGLISRTYGGAMLRQPAEPSLSQRHTELVEERAAIGRAAAPLLSGARVLMLGSGATTTQLAKRIAFEMSDLTVIAHSVSVAAALAMNPTIQVVMAPGIYHPGEGALHGAQTVRFLSDYSADWSVTGASAISPLGPSDALMEAGDVYATMLRQSARHMVLADHSKFDRMATARYADWGEIDVLVSDARPQGPLQRALKAGGVDLRLARG</sequence>
<dbReference type="InterPro" id="IPR001034">
    <property type="entry name" value="DeoR_HTH"/>
</dbReference>
<keyword evidence="2" id="KW-0805">Transcription regulation</keyword>
<evidence type="ECO:0000256" key="3">
    <source>
        <dbReference type="ARBA" id="ARBA00023125"/>
    </source>
</evidence>
<dbReference type="InterPro" id="IPR037171">
    <property type="entry name" value="NagB/RpiA_transferase-like"/>
</dbReference>
<organism evidence="6 7">
    <name type="scientific">Salipiger abyssi</name>
    <dbReference type="NCBI Taxonomy" id="1250539"/>
    <lineage>
        <taxon>Bacteria</taxon>
        <taxon>Pseudomonadati</taxon>
        <taxon>Pseudomonadota</taxon>
        <taxon>Alphaproteobacteria</taxon>
        <taxon>Rhodobacterales</taxon>
        <taxon>Roseobacteraceae</taxon>
        <taxon>Salipiger</taxon>
    </lineage>
</organism>
<keyword evidence="7" id="KW-1185">Reference proteome</keyword>
<dbReference type="GO" id="GO:0003677">
    <property type="term" value="F:DNA binding"/>
    <property type="evidence" value="ECO:0007669"/>
    <property type="project" value="UniProtKB-KW"/>
</dbReference>
<dbReference type="Pfam" id="PF00455">
    <property type="entry name" value="DeoRC"/>
    <property type="match status" value="1"/>
</dbReference>
<evidence type="ECO:0000259" key="5">
    <source>
        <dbReference type="PROSITE" id="PS51000"/>
    </source>
</evidence>
<dbReference type="InterPro" id="IPR018356">
    <property type="entry name" value="Tscrpt_reg_HTH_DeoR_CS"/>
</dbReference>
<dbReference type="PROSITE" id="PS00894">
    <property type="entry name" value="HTH_DEOR_1"/>
    <property type="match status" value="1"/>
</dbReference>
<keyword evidence="4" id="KW-0804">Transcription</keyword>
<dbReference type="OrthoDB" id="9814815at2"/>
<protein>
    <submittedName>
        <fullName evidence="6">Transcriptional regulator of sugar metabolism</fullName>
    </submittedName>
</protein>
<dbReference type="PANTHER" id="PTHR30363">
    <property type="entry name" value="HTH-TYPE TRANSCRIPTIONAL REGULATOR SRLR-RELATED"/>
    <property type="match status" value="1"/>
</dbReference>
<keyword evidence="3" id="KW-0238">DNA-binding</keyword>
<reference evidence="6 7" key="1">
    <citation type="submission" date="2016-04" db="EMBL/GenBank/DDBJ databases">
        <title>Deep-sea bacteria in the southern Pacific.</title>
        <authorList>
            <person name="Tang K."/>
        </authorList>
    </citation>
    <scope>NUCLEOTIDE SEQUENCE [LARGE SCALE GENOMIC DNA]</scope>
    <source>
        <strain evidence="6 7">JLT2014</strain>
    </source>
</reference>
<feature type="domain" description="HTH deoR-type" evidence="5">
    <location>
        <begin position="5"/>
        <end position="60"/>
    </location>
</feature>
<evidence type="ECO:0000313" key="7">
    <source>
        <dbReference type="Proteomes" id="UP000187059"/>
    </source>
</evidence>
<keyword evidence="1" id="KW-0678">Repressor</keyword>
<dbReference type="PRINTS" id="PR00037">
    <property type="entry name" value="HTHLACR"/>
</dbReference>
<name>A0A1P8UXQ2_9RHOB</name>
<gene>
    <name evidence="6" type="ORF">Ga0080574_TMP3835</name>
</gene>
<dbReference type="RefSeq" id="WP_076703426.1">
    <property type="nucleotide sequence ID" value="NZ_CP015093.1"/>
</dbReference>
<evidence type="ECO:0000256" key="1">
    <source>
        <dbReference type="ARBA" id="ARBA00022491"/>
    </source>
</evidence>
<dbReference type="Proteomes" id="UP000187059">
    <property type="component" value="Chromosome"/>
</dbReference>
<dbReference type="GO" id="GO:0003700">
    <property type="term" value="F:DNA-binding transcription factor activity"/>
    <property type="evidence" value="ECO:0007669"/>
    <property type="project" value="InterPro"/>
</dbReference>
<evidence type="ECO:0000256" key="4">
    <source>
        <dbReference type="ARBA" id="ARBA00023163"/>
    </source>
</evidence>
<evidence type="ECO:0000256" key="2">
    <source>
        <dbReference type="ARBA" id="ARBA00023015"/>
    </source>
</evidence>
<dbReference type="AlphaFoldDB" id="A0A1P8UXQ2"/>
<dbReference type="InterPro" id="IPR050313">
    <property type="entry name" value="Carb_Metab_HTH_regulators"/>
</dbReference>
<dbReference type="Pfam" id="PF08220">
    <property type="entry name" value="HTH_DeoR"/>
    <property type="match status" value="1"/>
</dbReference>
<dbReference type="InterPro" id="IPR036390">
    <property type="entry name" value="WH_DNA-bd_sf"/>
</dbReference>
<proteinExistence type="predicted"/>
<dbReference type="STRING" id="1250539.Ga0080574_TMP3835"/>
<dbReference type="SMART" id="SM00420">
    <property type="entry name" value="HTH_DEOR"/>
    <property type="match status" value="1"/>
</dbReference>
<dbReference type="SMART" id="SM01134">
    <property type="entry name" value="DeoRC"/>
    <property type="match status" value="1"/>
</dbReference>
<dbReference type="InterPro" id="IPR036388">
    <property type="entry name" value="WH-like_DNA-bd_sf"/>
</dbReference>
<dbReference type="KEGG" id="paby:Ga0080574_TMP3835"/>
<accession>A0A1P8UXQ2</accession>
<dbReference type="SUPFAM" id="SSF46785">
    <property type="entry name" value="Winged helix' DNA-binding domain"/>
    <property type="match status" value="1"/>
</dbReference>
<dbReference type="PROSITE" id="PS51000">
    <property type="entry name" value="HTH_DEOR_2"/>
    <property type="match status" value="1"/>
</dbReference>